<evidence type="ECO:0000256" key="1">
    <source>
        <dbReference type="SAM" id="Phobius"/>
    </source>
</evidence>
<dbReference type="InterPro" id="IPR036291">
    <property type="entry name" value="NAD(P)-bd_dom_sf"/>
</dbReference>
<dbReference type="PANTHER" id="PTHR43833">
    <property type="entry name" value="POTASSIUM CHANNEL PROTEIN 2-RELATED-RELATED"/>
    <property type="match status" value="1"/>
</dbReference>
<evidence type="ECO:0000259" key="3">
    <source>
        <dbReference type="Pfam" id="PF02254"/>
    </source>
</evidence>
<proteinExistence type="predicted"/>
<dbReference type="Proteomes" id="UP001385809">
    <property type="component" value="Unassembled WGS sequence"/>
</dbReference>
<feature type="transmembrane region" description="Helical" evidence="1">
    <location>
        <begin position="12"/>
        <end position="33"/>
    </location>
</feature>
<accession>A0ABU8MIQ2</accession>
<keyword evidence="1" id="KW-0812">Transmembrane</keyword>
<evidence type="ECO:0000259" key="2">
    <source>
        <dbReference type="Pfam" id="PF02026"/>
    </source>
</evidence>
<keyword evidence="5" id="KW-1185">Reference proteome</keyword>
<organism evidence="4 5">
    <name type="scientific">Actinomycetospora aurantiaca</name>
    <dbReference type="NCBI Taxonomy" id="3129233"/>
    <lineage>
        <taxon>Bacteria</taxon>
        <taxon>Bacillati</taxon>
        <taxon>Actinomycetota</taxon>
        <taxon>Actinomycetes</taxon>
        <taxon>Pseudonocardiales</taxon>
        <taxon>Pseudonocardiaceae</taxon>
        <taxon>Actinomycetospora</taxon>
    </lineage>
</organism>
<protein>
    <submittedName>
        <fullName evidence="4">RyR domain-containing protein</fullName>
    </submittedName>
</protein>
<dbReference type="Pfam" id="PF02026">
    <property type="entry name" value="RyR"/>
    <property type="match status" value="1"/>
</dbReference>
<dbReference type="Gene3D" id="3.40.50.720">
    <property type="entry name" value="NAD(P)-binding Rossmann-like Domain"/>
    <property type="match status" value="1"/>
</dbReference>
<gene>
    <name evidence="4" type="ORF">WCD74_01065</name>
</gene>
<comment type="caution">
    <text evidence="4">The sequence shown here is derived from an EMBL/GenBank/DDBJ whole genome shotgun (WGS) entry which is preliminary data.</text>
</comment>
<evidence type="ECO:0000313" key="4">
    <source>
        <dbReference type="EMBL" id="MEJ2866333.1"/>
    </source>
</evidence>
<name>A0ABU8MIQ2_9PSEU</name>
<dbReference type="InterPro" id="IPR003032">
    <property type="entry name" value="Ryanodine_rcpt"/>
</dbReference>
<dbReference type="Gene3D" id="6.20.350.10">
    <property type="match status" value="1"/>
</dbReference>
<evidence type="ECO:0000313" key="5">
    <source>
        <dbReference type="Proteomes" id="UP001385809"/>
    </source>
</evidence>
<dbReference type="InterPro" id="IPR003148">
    <property type="entry name" value="RCK_N"/>
</dbReference>
<keyword evidence="1" id="KW-0472">Membrane</keyword>
<dbReference type="Pfam" id="PF02254">
    <property type="entry name" value="TrkA_N"/>
    <property type="match status" value="1"/>
</dbReference>
<dbReference type="SUPFAM" id="SSF51735">
    <property type="entry name" value="NAD(P)-binding Rossmann-fold domains"/>
    <property type="match status" value="1"/>
</dbReference>
<dbReference type="InterPro" id="IPR050721">
    <property type="entry name" value="Trk_Ktr_HKT_K-transport"/>
</dbReference>
<dbReference type="RefSeq" id="WP_337692957.1">
    <property type="nucleotide sequence ID" value="NZ_JBBEGN010000001.1"/>
</dbReference>
<dbReference type="EMBL" id="JBBEGN010000001">
    <property type="protein sequence ID" value="MEJ2866333.1"/>
    <property type="molecule type" value="Genomic_DNA"/>
</dbReference>
<reference evidence="4 5" key="1">
    <citation type="submission" date="2024-03" db="EMBL/GenBank/DDBJ databases">
        <title>Actinomycetospora sp. OC33-EN08, a novel actinomycete isolated from wild orchid (Aerides multiflora).</title>
        <authorList>
            <person name="Suriyachadkun C."/>
        </authorList>
    </citation>
    <scope>NUCLEOTIDE SEQUENCE [LARGE SCALE GENOMIC DNA]</scope>
    <source>
        <strain evidence="4 5">OC33-EN08</strain>
    </source>
</reference>
<feature type="domain" description="Ryanodine receptor Ryr" evidence="2">
    <location>
        <begin position="469"/>
        <end position="534"/>
    </location>
</feature>
<sequence>MTTSRPSRTETYLRIGLGVAAVLAAVLGYIGFWDLLHREFEQGPGGKDVTDSLYFTLQLFVLDAAPLQTATNLPPVLEIARFLAPATTLLTLGYSVKAVYDSTYDAVRTRRLDDHTVVCGDGAPALLVARGVAREGRTCVVISPSSASSDPAPDLRDDAVLRVGGDPRDVDVLREARIDHAREVVVVTGDSARNTDVAAAVRTALSEVETPPPCFLEMASPELASALAAYELNSGSPVHVEFFDPVSRAARRLLDAHLPDPDDGSVLLVGRGETFEALEDELRRRDAHPPSVRWTSTSPDRFGDLERAADLLLVVVAVDEDVHAVQLGLRLMHSMPAAAVNIVVATRSSTALGSTITGDHVAASSLGRARLHLFNTTDHVYDLASLRDGVHRDMARVAHAAYVRAARGRGESVADNPSMKPWEQLPEDLRRANIAQARGISAKLRAEHLAVVPAGPTDGDFAFEGAELDRLAVLEHDRWCTDKRKAGWREGPRDDVAKIHPDLVPWAKLSPESKQKDRDSVRAMPDQLREVGLHLLRVER</sequence>
<keyword evidence="1" id="KW-1133">Transmembrane helix</keyword>
<feature type="domain" description="RCK N-terminal" evidence="3">
    <location>
        <begin position="117"/>
        <end position="206"/>
    </location>
</feature>